<proteinExistence type="predicted"/>
<dbReference type="EMBL" id="MT234342">
    <property type="protein sequence ID" value="QIW87665.1"/>
    <property type="molecule type" value="Genomic_DNA"/>
</dbReference>
<accession>A0A858MYN4</accession>
<evidence type="ECO:0000313" key="3">
    <source>
        <dbReference type="Proteomes" id="UP000671873"/>
    </source>
</evidence>
<organism evidence="2 3">
    <name type="scientific">Agrobacterium phage OLIVR5</name>
    <dbReference type="NCBI Taxonomy" id="2723773"/>
    <lineage>
        <taxon>Viruses</taxon>
        <taxon>Duplodnaviria</taxon>
        <taxon>Heunggongvirae</taxon>
        <taxon>Uroviricota</taxon>
        <taxon>Caudoviricetes</taxon>
        <taxon>Pootjesviridae</taxon>
        <taxon>Heverleevirus</taxon>
        <taxon>Heverleevirus OLIVR5</taxon>
    </lineage>
</organism>
<keyword evidence="3" id="KW-1185">Reference proteome</keyword>
<keyword evidence="1" id="KW-0812">Transmembrane</keyword>
<reference evidence="2 3" key="1">
    <citation type="submission" date="2020-03" db="EMBL/GenBank/DDBJ databases">
        <authorList>
            <person name="Holtappels D."/>
            <person name="Bomans J.P.J."/>
            <person name="Lavigne R."/>
            <person name="Wagemans J."/>
        </authorList>
    </citation>
    <scope>NUCLEOTIDE SEQUENCE [LARGE SCALE GENOMIC DNA]</scope>
    <source>
        <strain evidence="2 3">OLIVR5</strain>
    </source>
</reference>
<protein>
    <submittedName>
        <fullName evidence="2">Uncharacterized protein</fullName>
    </submittedName>
</protein>
<keyword evidence="1" id="KW-0472">Membrane</keyword>
<keyword evidence="1" id="KW-1133">Transmembrane helix</keyword>
<name>A0A858MYN4_9CAUD</name>
<feature type="transmembrane region" description="Helical" evidence="1">
    <location>
        <begin position="7"/>
        <end position="25"/>
    </location>
</feature>
<gene>
    <name evidence="2" type="ORF">Ab1vBOLIVR5_gp17</name>
</gene>
<feature type="transmembrane region" description="Helical" evidence="1">
    <location>
        <begin position="45"/>
        <end position="64"/>
    </location>
</feature>
<evidence type="ECO:0000256" key="1">
    <source>
        <dbReference type="SAM" id="Phobius"/>
    </source>
</evidence>
<dbReference type="Proteomes" id="UP000671873">
    <property type="component" value="Segment"/>
</dbReference>
<evidence type="ECO:0000313" key="2">
    <source>
        <dbReference type="EMBL" id="QIW87665.1"/>
    </source>
</evidence>
<sequence>MNVILRMIILAVVLVITNIITYKLAAISGYMTLLATDSAGSVAKVVSAVFAVTNLAVIFGYQYLTRHLRARRVFKKITSKKAKRIVWWTNKYVNALVEQEGYTRAEAVEIAHFELISSIEEEFKKKFKSDFEE</sequence>